<sequence length="68" mass="7111">VRLRGRNVGASMVIDGSPDSNGSCSINIYISNNVQGINNSSLMGSSEVTMSGNLGVELHLEDLAMDRG</sequence>
<evidence type="ECO:0000313" key="2">
    <source>
        <dbReference type="Proteomes" id="UP000015453"/>
    </source>
</evidence>
<name>S8CXB2_9LAMI</name>
<dbReference type="OrthoDB" id="1627728at2759"/>
<keyword evidence="2" id="KW-1185">Reference proteome</keyword>
<dbReference type="EMBL" id="AUSU01002040">
    <property type="protein sequence ID" value="EPS69631.1"/>
    <property type="molecule type" value="Genomic_DNA"/>
</dbReference>
<dbReference type="Proteomes" id="UP000015453">
    <property type="component" value="Unassembled WGS sequence"/>
</dbReference>
<evidence type="ECO:0000313" key="1">
    <source>
        <dbReference type="EMBL" id="EPS69631.1"/>
    </source>
</evidence>
<dbReference type="AlphaFoldDB" id="S8CXB2"/>
<proteinExistence type="predicted"/>
<organism evidence="1 2">
    <name type="scientific">Genlisea aurea</name>
    <dbReference type="NCBI Taxonomy" id="192259"/>
    <lineage>
        <taxon>Eukaryota</taxon>
        <taxon>Viridiplantae</taxon>
        <taxon>Streptophyta</taxon>
        <taxon>Embryophyta</taxon>
        <taxon>Tracheophyta</taxon>
        <taxon>Spermatophyta</taxon>
        <taxon>Magnoliopsida</taxon>
        <taxon>eudicotyledons</taxon>
        <taxon>Gunneridae</taxon>
        <taxon>Pentapetalae</taxon>
        <taxon>asterids</taxon>
        <taxon>lamiids</taxon>
        <taxon>Lamiales</taxon>
        <taxon>Lentibulariaceae</taxon>
        <taxon>Genlisea</taxon>
    </lineage>
</organism>
<protein>
    <submittedName>
        <fullName evidence="1">Uncharacterized protein</fullName>
    </submittedName>
</protein>
<feature type="non-terminal residue" evidence="1">
    <location>
        <position position="68"/>
    </location>
</feature>
<gene>
    <name evidence="1" type="ORF">M569_05139</name>
</gene>
<accession>S8CXB2</accession>
<feature type="non-terminal residue" evidence="1">
    <location>
        <position position="1"/>
    </location>
</feature>
<reference evidence="1 2" key="1">
    <citation type="journal article" date="2013" name="BMC Genomics">
        <title>The miniature genome of a carnivorous plant Genlisea aurea contains a low number of genes and short non-coding sequences.</title>
        <authorList>
            <person name="Leushkin E.V."/>
            <person name="Sutormin R.A."/>
            <person name="Nabieva E.R."/>
            <person name="Penin A.A."/>
            <person name="Kondrashov A.S."/>
            <person name="Logacheva M.D."/>
        </authorList>
    </citation>
    <scope>NUCLEOTIDE SEQUENCE [LARGE SCALE GENOMIC DNA]</scope>
</reference>
<comment type="caution">
    <text evidence="1">The sequence shown here is derived from an EMBL/GenBank/DDBJ whole genome shotgun (WGS) entry which is preliminary data.</text>
</comment>